<name>A0A8X6UE47_NEPPI</name>
<sequence>MDALEYRDYLRFIKDCLLKLSGRNDSVVDSPGRWTVVCSVAETENPIYQPCNSRYYGTRVAVKFSALSMLKGIHNLFRLWFVEFCLSPVSILASVN</sequence>
<dbReference type="Proteomes" id="UP000887013">
    <property type="component" value="Unassembled WGS sequence"/>
</dbReference>
<dbReference type="AlphaFoldDB" id="A0A8X6UE47"/>
<organism evidence="1 2">
    <name type="scientific">Nephila pilipes</name>
    <name type="common">Giant wood spider</name>
    <name type="synonym">Nephila maculata</name>
    <dbReference type="NCBI Taxonomy" id="299642"/>
    <lineage>
        <taxon>Eukaryota</taxon>
        <taxon>Metazoa</taxon>
        <taxon>Ecdysozoa</taxon>
        <taxon>Arthropoda</taxon>
        <taxon>Chelicerata</taxon>
        <taxon>Arachnida</taxon>
        <taxon>Araneae</taxon>
        <taxon>Araneomorphae</taxon>
        <taxon>Entelegynae</taxon>
        <taxon>Araneoidea</taxon>
        <taxon>Nephilidae</taxon>
        <taxon>Nephila</taxon>
    </lineage>
</organism>
<evidence type="ECO:0000313" key="1">
    <source>
        <dbReference type="EMBL" id="GFU00953.1"/>
    </source>
</evidence>
<protein>
    <submittedName>
        <fullName evidence="1">Uncharacterized protein</fullName>
    </submittedName>
</protein>
<reference evidence="1" key="1">
    <citation type="submission" date="2020-08" db="EMBL/GenBank/DDBJ databases">
        <title>Multicomponent nature underlies the extraordinary mechanical properties of spider dragline silk.</title>
        <authorList>
            <person name="Kono N."/>
            <person name="Nakamura H."/>
            <person name="Mori M."/>
            <person name="Yoshida Y."/>
            <person name="Ohtoshi R."/>
            <person name="Malay A.D."/>
            <person name="Moran D.A.P."/>
            <person name="Tomita M."/>
            <person name="Numata K."/>
            <person name="Arakawa K."/>
        </authorList>
    </citation>
    <scope>NUCLEOTIDE SEQUENCE</scope>
</reference>
<gene>
    <name evidence="1" type="ORF">NPIL_597351</name>
</gene>
<dbReference type="EMBL" id="BMAW01027187">
    <property type="protein sequence ID" value="GFU00953.1"/>
    <property type="molecule type" value="Genomic_DNA"/>
</dbReference>
<keyword evidence="2" id="KW-1185">Reference proteome</keyword>
<evidence type="ECO:0000313" key="2">
    <source>
        <dbReference type="Proteomes" id="UP000887013"/>
    </source>
</evidence>
<comment type="caution">
    <text evidence="1">The sequence shown here is derived from an EMBL/GenBank/DDBJ whole genome shotgun (WGS) entry which is preliminary data.</text>
</comment>
<accession>A0A8X6UE47</accession>
<proteinExistence type="predicted"/>